<sequence>MAACGNKIDPGKKVWINSLFLKTNLTCYQRWNMKTFAAVNTTTDMEANNEPSL</sequence>
<gene>
    <name evidence="1" type="ORF">PROSTU_00666</name>
</gene>
<comment type="caution">
    <text evidence="1">The sequence shown here is derived from an EMBL/GenBank/DDBJ whole genome shotgun (WGS) entry which is preliminary data.</text>
</comment>
<dbReference type="AlphaFoldDB" id="A0AA87CW27"/>
<name>A0AA87CW27_PROST</name>
<accession>A0AA87CW27</accession>
<evidence type="ECO:0000313" key="2">
    <source>
        <dbReference type="Proteomes" id="UP000004506"/>
    </source>
</evidence>
<reference evidence="2" key="2">
    <citation type="submission" date="2008-04" db="EMBL/GenBank/DDBJ databases">
        <title>Draft genome sequence of Providencia stuartii(ATCC 25827).</title>
        <authorList>
            <person name="Sudarsanam P."/>
            <person name="Ley R."/>
            <person name="Guruge J."/>
            <person name="Turnbaugh P.J."/>
            <person name="Mahowald M."/>
            <person name="Liep D."/>
            <person name="Gordon J."/>
        </authorList>
    </citation>
    <scope>NUCLEOTIDE SEQUENCE [LARGE SCALE GENOMIC DNA]</scope>
    <source>
        <strain evidence="2">ATCC 25827</strain>
    </source>
</reference>
<dbReference type="Proteomes" id="UP000004506">
    <property type="component" value="Unassembled WGS sequence"/>
</dbReference>
<reference evidence="1 2" key="3">
    <citation type="submission" date="2008-05" db="EMBL/GenBank/DDBJ databases">
        <authorList>
            <person name="Fulton L."/>
            <person name="Clifton S."/>
            <person name="Fulton B."/>
            <person name="Xu J."/>
            <person name="Minx P."/>
            <person name="Pepin K.H."/>
            <person name="Johnson M."/>
            <person name="Thiruvilangam P."/>
            <person name="Bhonagiri V."/>
            <person name="Nash W.E."/>
            <person name="Mardis E.R."/>
            <person name="Wilson R.K."/>
        </authorList>
    </citation>
    <scope>NUCLEOTIDE SEQUENCE [LARGE SCALE GENOMIC DNA]</scope>
    <source>
        <strain evidence="1 2">ATCC 25827</strain>
    </source>
</reference>
<evidence type="ECO:0000313" key="1">
    <source>
        <dbReference type="EMBL" id="EDU61323.1"/>
    </source>
</evidence>
<proteinExistence type="predicted"/>
<dbReference type="EMBL" id="ABJD02000054">
    <property type="protein sequence ID" value="EDU61323.1"/>
    <property type="molecule type" value="Genomic_DNA"/>
</dbReference>
<organism evidence="1 2">
    <name type="scientific">Providencia stuartii ATCC 25827</name>
    <dbReference type="NCBI Taxonomy" id="471874"/>
    <lineage>
        <taxon>Bacteria</taxon>
        <taxon>Pseudomonadati</taxon>
        <taxon>Pseudomonadota</taxon>
        <taxon>Gammaproteobacteria</taxon>
        <taxon>Enterobacterales</taxon>
        <taxon>Morganellaceae</taxon>
        <taxon>Providencia</taxon>
    </lineage>
</organism>
<reference evidence="2" key="1">
    <citation type="submission" date="2008-04" db="EMBL/GenBank/DDBJ databases">
        <title>Draft genome sequence of Providencia stuartii (ATCC 25827).</title>
        <authorList>
            <person name="Sudarsanam P."/>
            <person name="Ley R."/>
            <person name="Guruge J."/>
            <person name="Turnbaugh P.J."/>
            <person name="Mahowald M."/>
            <person name="Liep D."/>
            <person name="Gordon J."/>
        </authorList>
    </citation>
    <scope>NUCLEOTIDE SEQUENCE [LARGE SCALE GENOMIC DNA]</scope>
    <source>
        <strain evidence="2">ATCC 25827</strain>
    </source>
</reference>
<protein>
    <submittedName>
        <fullName evidence="1">Uncharacterized protein</fullName>
    </submittedName>
</protein>